<organism evidence="7 8">
    <name type="scientific">Filimonas zeae</name>
    <dbReference type="NCBI Taxonomy" id="1737353"/>
    <lineage>
        <taxon>Bacteria</taxon>
        <taxon>Pseudomonadati</taxon>
        <taxon>Bacteroidota</taxon>
        <taxon>Chitinophagia</taxon>
        <taxon>Chitinophagales</taxon>
        <taxon>Chitinophagaceae</taxon>
        <taxon>Filimonas</taxon>
    </lineage>
</organism>
<dbReference type="Gene3D" id="3.40.50.450">
    <property type="match status" value="1"/>
</dbReference>
<proteinExistence type="inferred from homology"/>
<dbReference type="GO" id="GO:0006281">
    <property type="term" value="P:DNA repair"/>
    <property type="evidence" value="ECO:0007669"/>
    <property type="project" value="UniProtKB-KW"/>
</dbReference>
<dbReference type="Gene3D" id="1.10.10.10">
    <property type="entry name" value="Winged helix-like DNA-binding domain superfamily/Winged helix DNA-binding domain"/>
    <property type="match status" value="1"/>
</dbReference>
<dbReference type="EMBL" id="BMIB01000004">
    <property type="protein sequence ID" value="GGH75242.1"/>
    <property type="molecule type" value="Genomic_DNA"/>
</dbReference>
<comment type="similarity">
    <text evidence="1">Belongs to the DprA/Smf family.</text>
</comment>
<evidence type="ECO:0000256" key="2">
    <source>
        <dbReference type="ARBA" id="ARBA00022763"/>
    </source>
</evidence>
<dbReference type="Pfam" id="PF02481">
    <property type="entry name" value="DNA_processg_A"/>
    <property type="match status" value="1"/>
</dbReference>
<evidence type="ECO:0000313" key="7">
    <source>
        <dbReference type="EMBL" id="GGH75242.1"/>
    </source>
</evidence>
<dbReference type="PANTHER" id="PTHR43022:SF1">
    <property type="entry name" value="PROTEIN SMF"/>
    <property type="match status" value="1"/>
</dbReference>
<evidence type="ECO:0000256" key="1">
    <source>
        <dbReference type="ARBA" id="ARBA00006525"/>
    </source>
</evidence>
<evidence type="ECO:0000256" key="3">
    <source>
        <dbReference type="ARBA" id="ARBA00023204"/>
    </source>
</evidence>
<dbReference type="InterPro" id="IPR057666">
    <property type="entry name" value="DrpA_SLOG"/>
</dbReference>
<feature type="domain" description="DprA winged helix" evidence="6">
    <location>
        <begin position="306"/>
        <end position="365"/>
    </location>
</feature>
<keyword evidence="8" id="KW-1185">Reference proteome</keyword>
<dbReference type="InterPro" id="IPR003488">
    <property type="entry name" value="DprA"/>
</dbReference>
<evidence type="ECO:0000259" key="5">
    <source>
        <dbReference type="Pfam" id="PF12826"/>
    </source>
</evidence>
<dbReference type="RefSeq" id="WP_188955394.1">
    <property type="nucleotide sequence ID" value="NZ_BMIB01000004.1"/>
</dbReference>
<feature type="domain" description="Smf/DprA SLOG" evidence="4">
    <location>
        <begin position="85"/>
        <end position="293"/>
    </location>
</feature>
<protein>
    <submittedName>
        <fullName evidence="7">DNA processing protein DprA</fullName>
    </submittedName>
</protein>
<evidence type="ECO:0000259" key="6">
    <source>
        <dbReference type="Pfam" id="PF17782"/>
    </source>
</evidence>
<accession>A0A917MXG2</accession>
<keyword evidence="3" id="KW-0234">DNA repair</keyword>
<dbReference type="InterPro" id="IPR041663">
    <property type="entry name" value="DisA/LigA_HHH"/>
</dbReference>
<evidence type="ECO:0000313" key="8">
    <source>
        <dbReference type="Proteomes" id="UP000627292"/>
    </source>
</evidence>
<dbReference type="Proteomes" id="UP000627292">
    <property type="component" value="Unassembled WGS sequence"/>
</dbReference>
<reference evidence="7" key="1">
    <citation type="journal article" date="2014" name="Int. J. Syst. Evol. Microbiol.">
        <title>Complete genome sequence of Corynebacterium casei LMG S-19264T (=DSM 44701T), isolated from a smear-ripened cheese.</title>
        <authorList>
            <consortium name="US DOE Joint Genome Institute (JGI-PGF)"/>
            <person name="Walter F."/>
            <person name="Albersmeier A."/>
            <person name="Kalinowski J."/>
            <person name="Ruckert C."/>
        </authorList>
    </citation>
    <scope>NUCLEOTIDE SEQUENCE</scope>
    <source>
        <strain evidence="7">CGMCC 1.15290</strain>
    </source>
</reference>
<dbReference type="InterPro" id="IPR041614">
    <property type="entry name" value="DprA_WH"/>
</dbReference>
<dbReference type="AlphaFoldDB" id="A0A917MXG2"/>
<dbReference type="Pfam" id="PF12826">
    <property type="entry name" value="HHH_2"/>
    <property type="match status" value="1"/>
</dbReference>
<dbReference type="SUPFAM" id="SSF47781">
    <property type="entry name" value="RuvA domain 2-like"/>
    <property type="match status" value="1"/>
</dbReference>
<dbReference type="Pfam" id="PF17782">
    <property type="entry name" value="WHD_DprA"/>
    <property type="match status" value="1"/>
</dbReference>
<dbReference type="GO" id="GO:0009294">
    <property type="term" value="P:DNA-mediated transformation"/>
    <property type="evidence" value="ECO:0007669"/>
    <property type="project" value="InterPro"/>
</dbReference>
<comment type="caution">
    <text evidence="7">The sequence shown here is derived from an EMBL/GenBank/DDBJ whole genome shotgun (WGS) entry which is preliminary data.</text>
</comment>
<sequence length="372" mass="39994">MLAYKQEDLVYQIALSTVPNIGPVQAKILVEHFNSAEAIFKASFDELSNVENIGTVRAGSITAFGNFAAAEQQIPFLEKYKIQPLFLTSPAYPQRLLHCNDAPTMLYYRGNADLNTAKVISVIGTRGCTHYGRQVTEKLMADMAGSNILVVSGLALGIDAVAHKAAITNRLSTIGVLAHGLDTIYPYQHKTLAKEMTEQGGLLTEFSQGVQPDKHNFPKRNRIVAGMADATVVIETGVKGGSMITANLAYSYNREVLAFPGKATDAKSAGCNHLIKTNKAILLTDAQQLLDTLGWENTTAAAATPTPAVDLSSLTTEEQTILNICRNKELTHIEELYGQSGLSSGAVATALLQLELQGILIAQAGKNYQLTV</sequence>
<dbReference type="InterPro" id="IPR036388">
    <property type="entry name" value="WH-like_DNA-bd_sf"/>
</dbReference>
<dbReference type="SUPFAM" id="SSF102405">
    <property type="entry name" value="MCP/YpsA-like"/>
    <property type="match status" value="1"/>
</dbReference>
<keyword evidence="2" id="KW-0227">DNA damage</keyword>
<reference evidence="7" key="2">
    <citation type="submission" date="2020-09" db="EMBL/GenBank/DDBJ databases">
        <authorList>
            <person name="Sun Q."/>
            <person name="Zhou Y."/>
        </authorList>
    </citation>
    <scope>NUCLEOTIDE SEQUENCE</scope>
    <source>
        <strain evidence="7">CGMCC 1.15290</strain>
    </source>
</reference>
<dbReference type="InterPro" id="IPR010994">
    <property type="entry name" value="RuvA_2-like"/>
</dbReference>
<dbReference type="PANTHER" id="PTHR43022">
    <property type="entry name" value="PROTEIN SMF"/>
    <property type="match status" value="1"/>
</dbReference>
<dbReference type="NCBIfam" id="TIGR00732">
    <property type="entry name" value="dprA"/>
    <property type="match status" value="1"/>
</dbReference>
<gene>
    <name evidence="7" type="ORF">GCM10011379_38620</name>
</gene>
<name>A0A917MXG2_9BACT</name>
<feature type="domain" description="DisA/LigA helix-hairpin-helix motif" evidence="5">
    <location>
        <begin position="18"/>
        <end position="65"/>
    </location>
</feature>
<evidence type="ECO:0000259" key="4">
    <source>
        <dbReference type="Pfam" id="PF02481"/>
    </source>
</evidence>